<keyword evidence="2" id="KW-1185">Reference proteome</keyword>
<dbReference type="EMBL" id="PDUG01000002">
    <property type="protein sequence ID" value="PIC44367.1"/>
    <property type="molecule type" value="Genomic_DNA"/>
</dbReference>
<organism evidence="1 2">
    <name type="scientific">Caenorhabditis nigoni</name>
    <dbReference type="NCBI Taxonomy" id="1611254"/>
    <lineage>
        <taxon>Eukaryota</taxon>
        <taxon>Metazoa</taxon>
        <taxon>Ecdysozoa</taxon>
        <taxon>Nematoda</taxon>
        <taxon>Chromadorea</taxon>
        <taxon>Rhabditida</taxon>
        <taxon>Rhabditina</taxon>
        <taxon>Rhabditomorpha</taxon>
        <taxon>Rhabditoidea</taxon>
        <taxon>Rhabditidae</taxon>
        <taxon>Peloderinae</taxon>
        <taxon>Caenorhabditis</taxon>
    </lineage>
</organism>
<evidence type="ECO:0000313" key="2">
    <source>
        <dbReference type="Proteomes" id="UP000230233"/>
    </source>
</evidence>
<dbReference type="Proteomes" id="UP000230233">
    <property type="component" value="Chromosome II"/>
</dbReference>
<reference evidence="2" key="1">
    <citation type="submission" date="2017-10" db="EMBL/GenBank/DDBJ databases">
        <title>Rapid genome shrinkage in a self-fertile nematode reveals novel sperm competition proteins.</title>
        <authorList>
            <person name="Yin D."/>
            <person name="Schwarz E.M."/>
            <person name="Thomas C.G."/>
            <person name="Felde R.L."/>
            <person name="Korf I.F."/>
            <person name="Cutter A.D."/>
            <person name="Schartner C.M."/>
            <person name="Ralston E.J."/>
            <person name="Meyer B.J."/>
            <person name="Haag E.S."/>
        </authorList>
    </citation>
    <scope>NUCLEOTIDE SEQUENCE [LARGE SCALE GENOMIC DNA]</scope>
    <source>
        <strain evidence="2">JU1422</strain>
    </source>
</reference>
<proteinExistence type="predicted"/>
<protein>
    <submittedName>
        <fullName evidence="1">Uncharacterized protein</fullName>
    </submittedName>
</protein>
<dbReference type="AlphaFoldDB" id="A0A2G5UXW0"/>
<sequence length="74" mass="8826">MCHLDNHSLHNQKNDGEERKANAWHGIIYSSQSYGNFFGLPFYIWCLNSGFRWSEEQCQRSDMMRDCFQGELLF</sequence>
<gene>
    <name evidence="1" type="primary">Cnig_chr_II.g4754</name>
    <name evidence="1" type="ORF">B9Z55_004754</name>
</gene>
<accession>A0A2G5UXW0</accession>
<evidence type="ECO:0000313" key="1">
    <source>
        <dbReference type="EMBL" id="PIC44367.1"/>
    </source>
</evidence>
<name>A0A2G5UXW0_9PELO</name>
<comment type="caution">
    <text evidence="1">The sequence shown here is derived from an EMBL/GenBank/DDBJ whole genome shotgun (WGS) entry which is preliminary data.</text>
</comment>